<sequence>MHFVRIAKAWSLYIRYTHVKLAINVKFPWKWGFLDLQSNVFFCITSNSGFVYFSKGTSAR</sequence>
<reference evidence="1" key="1">
    <citation type="submission" date="2014-09" db="EMBL/GenBank/DDBJ databases">
        <authorList>
            <person name="Magalhaes I.L.F."/>
            <person name="Oliveira U."/>
            <person name="Santos F.R."/>
            <person name="Vidigal T.H.D.A."/>
            <person name="Brescovit A.D."/>
            <person name="Santos A.J."/>
        </authorList>
    </citation>
    <scope>NUCLEOTIDE SEQUENCE</scope>
    <source>
        <tissue evidence="1">Shoot tissue taken approximately 20 cm above the soil surface</tissue>
    </source>
</reference>
<dbReference type="AlphaFoldDB" id="A0A0A9ER09"/>
<accession>A0A0A9ER09</accession>
<proteinExistence type="predicted"/>
<dbReference type="EMBL" id="GBRH01194751">
    <property type="protein sequence ID" value="JAE03145.1"/>
    <property type="molecule type" value="Transcribed_RNA"/>
</dbReference>
<reference evidence="1" key="2">
    <citation type="journal article" date="2015" name="Data Brief">
        <title>Shoot transcriptome of the giant reed, Arundo donax.</title>
        <authorList>
            <person name="Barrero R.A."/>
            <person name="Guerrero F.D."/>
            <person name="Moolhuijzen P."/>
            <person name="Goolsby J.A."/>
            <person name="Tidwell J."/>
            <person name="Bellgard S.E."/>
            <person name="Bellgard M.I."/>
        </authorList>
    </citation>
    <scope>NUCLEOTIDE SEQUENCE</scope>
    <source>
        <tissue evidence="1">Shoot tissue taken approximately 20 cm above the soil surface</tissue>
    </source>
</reference>
<protein>
    <submittedName>
        <fullName evidence="1">Uncharacterized protein</fullName>
    </submittedName>
</protein>
<organism evidence="1">
    <name type="scientific">Arundo donax</name>
    <name type="common">Giant reed</name>
    <name type="synonym">Donax arundinaceus</name>
    <dbReference type="NCBI Taxonomy" id="35708"/>
    <lineage>
        <taxon>Eukaryota</taxon>
        <taxon>Viridiplantae</taxon>
        <taxon>Streptophyta</taxon>
        <taxon>Embryophyta</taxon>
        <taxon>Tracheophyta</taxon>
        <taxon>Spermatophyta</taxon>
        <taxon>Magnoliopsida</taxon>
        <taxon>Liliopsida</taxon>
        <taxon>Poales</taxon>
        <taxon>Poaceae</taxon>
        <taxon>PACMAD clade</taxon>
        <taxon>Arundinoideae</taxon>
        <taxon>Arundineae</taxon>
        <taxon>Arundo</taxon>
    </lineage>
</organism>
<name>A0A0A9ER09_ARUDO</name>
<evidence type="ECO:0000313" key="1">
    <source>
        <dbReference type="EMBL" id="JAE03145.1"/>
    </source>
</evidence>